<evidence type="ECO:0000259" key="1">
    <source>
        <dbReference type="PROSITE" id="PS50943"/>
    </source>
</evidence>
<proteinExistence type="predicted"/>
<dbReference type="Gene3D" id="1.10.260.40">
    <property type="entry name" value="lambda repressor-like DNA-binding domains"/>
    <property type="match status" value="1"/>
</dbReference>
<name>A0A8S5US64_9CAUD</name>
<dbReference type="SUPFAM" id="SSF47413">
    <property type="entry name" value="lambda repressor-like DNA-binding domains"/>
    <property type="match status" value="1"/>
</dbReference>
<protein>
    <submittedName>
        <fullName evidence="2">Helix-turn-helix domain protein</fullName>
    </submittedName>
</protein>
<feature type="domain" description="HTH cro/C1-type" evidence="1">
    <location>
        <begin position="7"/>
        <end position="61"/>
    </location>
</feature>
<dbReference type="InterPro" id="IPR001387">
    <property type="entry name" value="Cro/C1-type_HTH"/>
</dbReference>
<dbReference type="CDD" id="cd00093">
    <property type="entry name" value="HTH_XRE"/>
    <property type="match status" value="1"/>
</dbReference>
<dbReference type="EMBL" id="BK016131">
    <property type="protein sequence ID" value="DAF97275.1"/>
    <property type="molecule type" value="Genomic_DNA"/>
</dbReference>
<dbReference type="PROSITE" id="PS50943">
    <property type="entry name" value="HTH_CROC1"/>
    <property type="match status" value="1"/>
</dbReference>
<dbReference type="InterPro" id="IPR010982">
    <property type="entry name" value="Lambda_DNA-bd_dom_sf"/>
</dbReference>
<accession>A0A8S5US64</accession>
<reference evidence="2" key="1">
    <citation type="journal article" date="2021" name="Proc. Natl. Acad. Sci. U.S.A.">
        <title>A Catalog of Tens of Thousands of Viruses from Human Metagenomes Reveals Hidden Associations with Chronic Diseases.</title>
        <authorList>
            <person name="Tisza M.J."/>
            <person name="Buck C.B."/>
        </authorList>
    </citation>
    <scope>NUCLEOTIDE SEQUENCE</scope>
    <source>
        <strain evidence="2">CtPJ52</strain>
    </source>
</reference>
<organism evidence="2">
    <name type="scientific">Siphoviridae sp. ctPJ52</name>
    <dbReference type="NCBI Taxonomy" id="2825483"/>
    <lineage>
        <taxon>Viruses</taxon>
        <taxon>Duplodnaviria</taxon>
        <taxon>Heunggongvirae</taxon>
        <taxon>Uroviricota</taxon>
        <taxon>Caudoviricetes</taxon>
    </lineage>
</organism>
<dbReference type="Pfam" id="PF01381">
    <property type="entry name" value="HTH_3"/>
    <property type="match status" value="1"/>
</dbReference>
<dbReference type="GO" id="GO:0003677">
    <property type="term" value="F:DNA binding"/>
    <property type="evidence" value="ECO:0007669"/>
    <property type="project" value="InterPro"/>
</dbReference>
<evidence type="ECO:0000313" key="2">
    <source>
        <dbReference type="EMBL" id="DAF97275.1"/>
    </source>
</evidence>
<sequence>MKMKMTLSALRENYSLNSLDASKELGIHQQTLLKYEKDSTGIPVDLARKLADYYGVDLDDIFLGKKYELKQTFINRKHSLPK</sequence>
<dbReference type="SMART" id="SM00530">
    <property type="entry name" value="HTH_XRE"/>
    <property type="match status" value="1"/>
</dbReference>